<evidence type="ECO:0000313" key="4">
    <source>
        <dbReference type="Proteomes" id="UP000326924"/>
    </source>
</evidence>
<keyword evidence="2" id="KW-0472">Membrane</keyword>
<dbReference type="EMBL" id="VXIS01000095">
    <property type="protein sequence ID" value="KAA8905847.1"/>
    <property type="molecule type" value="Genomic_DNA"/>
</dbReference>
<feature type="transmembrane region" description="Helical" evidence="2">
    <location>
        <begin position="28"/>
        <end position="52"/>
    </location>
</feature>
<proteinExistence type="predicted"/>
<dbReference type="InParanoid" id="A0A5J5EWU4"/>
<sequence>MSRYRESRTSECGSKARKRRENKAGGRVGIYFSMTMTLSVCVCKFEFAPLAFRPQIRVGTQCMPVSKCVLRIVLAVFFFSSNVLQNARCLRMFFS</sequence>
<reference evidence="3 4" key="1">
    <citation type="submission" date="2019-09" db="EMBL/GenBank/DDBJ databases">
        <title>Draft genome of the ectomycorrhizal ascomycete Sphaerosporella brunnea.</title>
        <authorList>
            <consortium name="DOE Joint Genome Institute"/>
            <person name="Benucci G.M."/>
            <person name="Marozzi G."/>
            <person name="Antonielli L."/>
            <person name="Sanchez S."/>
            <person name="Marco P."/>
            <person name="Wang X."/>
            <person name="Falini L.B."/>
            <person name="Barry K."/>
            <person name="Haridas S."/>
            <person name="Lipzen A."/>
            <person name="Labutti K."/>
            <person name="Grigoriev I.V."/>
            <person name="Murat C."/>
            <person name="Martin F."/>
            <person name="Albertini E."/>
            <person name="Donnini D."/>
            <person name="Bonito G."/>
        </authorList>
    </citation>
    <scope>NUCLEOTIDE SEQUENCE [LARGE SCALE GENOMIC DNA]</scope>
    <source>
        <strain evidence="3 4">Sb_GMNB300</strain>
    </source>
</reference>
<protein>
    <submittedName>
        <fullName evidence="3">Uncharacterized protein</fullName>
    </submittedName>
</protein>
<evidence type="ECO:0000313" key="3">
    <source>
        <dbReference type="EMBL" id="KAA8905847.1"/>
    </source>
</evidence>
<dbReference type="AlphaFoldDB" id="A0A5J5EWU4"/>
<accession>A0A5J5EWU4</accession>
<feature type="transmembrane region" description="Helical" evidence="2">
    <location>
        <begin position="64"/>
        <end position="84"/>
    </location>
</feature>
<dbReference type="Proteomes" id="UP000326924">
    <property type="component" value="Unassembled WGS sequence"/>
</dbReference>
<evidence type="ECO:0000256" key="2">
    <source>
        <dbReference type="SAM" id="Phobius"/>
    </source>
</evidence>
<keyword evidence="4" id="KW-1185">Reference proteome</keyword>
<feature type="region of interest" description="Disordered" evidence="1">
    <location>
        <begin position="1"/>
        <end position="23"/>
    </location>
</feature>
<organism evidence="3 4">
    <name type="scientific">Sphaerosporella brunnea</name>
    <dbReference type="NCBI Taxonomy" id="1250544"/>
    <lineage>
        <taxon>Eukaryota</taxon>
        <taxon>Fungi</taxon>
        <taxon>Dikarya</taxon>
        <taxon>Ascomycota</taxon>
        <taxon>Pezizomycotina</taxon>
        <taxon>Pezizomycetes</taxon>
        <taxon>Pezizales</taxon>
        <taxon>Pyronemataceae</taxon>
        <taxon>Sphaerosporella</taxon>
    </lineage>
</organism>
<keyword evidence="2" id="KW-1133">Transmembrane helix</keyword>
<comment type="caution">
    <text evidence="3">The sequence shown here is derived from an EMBL/GenBank/DDBJ whole genome shotgun (WGS) entry which is preliminary data.</text>
</comment>
<name>A0A5J5EWU4_9PEZI</name>
<keyword evidence="2" id="KW-0812">Transmembrane</keyword>
<gene>
    <name evidence="3" type="ORF">FN846DRAFT_730934</name>
</gene>
<evidence type="ECO:0000256" key="1">
    <source>
        <dbReference type="SAM" id="MobiDB-lite"/>
    </source>
</evidence>